<keyword evidence="6" id="KW-0598">Phosphotransferase system</keyword>
<accession>A0ABS8HSA5</accession>
<evidence type="ECO:0000256" key="6">
    <source>
        <dbReference type="ARBA" id="ARBA00022683"/>
    </source>
</evidence>
<gene>
    <name evidence="9" type="ORF">LMF89_11765</name>
</gene>
<comment type="caution">
    <text evidence="9">The sequence shown here is derived from an EMBL/GenBank/DDBJ whole genome shotgun (WGS) entry which is preliminary data.</text>
</comment>
<reference evidence="9" key="1">
    <citation type="submission" date="2021-11" db="EMBL/GenBank/DDBJ databases">
        <title>Description of a new species Pelosinus isolated from the bottom sediments of Lake Baikal.</title>
        <authorList>
            <person name="Zakharyuk A."/>
        </authorList>
    </citation>
    <scope>NUCLEOTIDE SEQUENCE</scope>
    <source>
        <strain evidence="9">Bkl1</strain>
    </source>
</reference>
<name>A0ABS8HSA5_9FIRM</name>
<dbReference type="Gene3D" id="3.40.35.10">
    <property type="entry name" value="Phosphotransferase system, sorbose subfamily IIB component"/>
    <property type="match status" value="1"/>
</dbReference>
<feature type="domain" description="PTS EIIB type-4" evidence="8">
    <location>
        <begin position="1"/>
        <end position="158"/>
    </location>
</feature>
<evidence type="ECO:0000313" key="9">
    <source>
        <dbReference type="EMBL" id="MCC5466035.1"/>
    </source>
</evidence>
<keyword evidence="3" id="KW-0963">Cytoplasm</keyword>
<evidence type="ECO:0000259" key="8">
    <source>
        <dbReference type="PROSITE" id="PS51101"/>
    </source>
</evidence>
<sequence>MGIELVRIDDRLIHGQIVMAWCKTMPIERIVVIDDEVALDFIRKMLLETVAPPGINVTILNVTQGVESLKTDVFAEEKLLLLVTNPTTILNLVENGLEISKVNIGGMSFGQGKTPVTKAVSISDTDKHAFKELHEHGIDLQIQILPHDTPLDLMPEIN</sequence>
<dbReference type="Proteomes" id="UP001165492">
    <property type="component" value="Unassembled WGS sequence"/>
</dbReference>
<dbReference type="Pfam" id="PF03830">
    <property type="entry name" value="PTSIIB_sorb"/>
    <property type="match status" value="1"/>
</dbReference>
<keyword evidence="4 9" id="KW-0762">Sugar transport</keyword>
<dbReference type="InterPro" id="IPR036667">
    <property type="entry name" value="PTS_IIB_sorbose-sp_sf"/>
</dbReference>
<organism evidence="9 10">
    <name type="scientific">Pelosinus baikalensis</name>
    <dbReference type="NCBI Taxonomy" id="2892015"/>
    <lineage>
        <taxon>Bacteria</taxon>
        <taxon>Bacillati</taxon>
        <taxon>Bacillota</taxon>
        <taxon>Negativicutes</taxon>
        <taxon>Selenomonadales</taxon>
        <taxon>Sporomusaceae</taxon>
        <taxon>Pelosinus</taxon>
    </lineage>
</organism>
<evidence type="ECO:0000256" key="7">
    <source>
        <dbReference type="ARBA" id="ARBA00022777"/>
    </source>
</evidence>
<comment type="subcellular location">
    <subcellularLocation>
        <location evidence="1">Cytoplasm</location>
    </subcellularLocation>
</comment>
<keyword evidence="10" id="KW-1185">Reference proteome</keyword>
<dbReference type="InterPro" id="IPR004720">
    <property type="entry name" value="PTS_IIB_sorbose-sp"/>
</dbReference>
<keyword evidence="7" id="KW-0418">Kinase</keyword>
<evidence type="ECO:0000313" key="10">
    <source>
        <dbReference type="Proteomes" id="UP001165492"/>
    </source>
</evidence>
<evidence type="ECO:0000256" key="3">
    <source>
        <dbReference type="ARBA" id="ARBA00022490"/>
    </source>
</evidence>
<protein>
    <submittedName>
        <fullName evidence="9">PTS sugar transporter subunit IIB</fullName>
    </submittedName>
</protein>
<dbReference type="RefSeq" id="WP_229535230.1">
    <property type="nucleotide sequence ID" value="NZ_JAJHJB010000014.1"/>
</dbReference>
<dbReference type="SUPFAM" id="SSF52728">
    <property type="entry name" value="PTS IIb component"/>
    <property type="match status" value="1"/>
</dbReference>
<evidence type="ECO:0000256" key="1">
    <source>
        <dbReference type="ARBA" id="ARBA00004496"/>
    </source>
</evidence>
<evidence type="ECO:0000256" key="2">
    <source>
        <dbReference type="ARBA" id="ARBA00022448"/>
    </source>
</evidence>
<keyword evidence="2" id="KW-0813">Transport</keyword>
<evidence type="ECO:0000256" key="5">
    <source>
        <dbReference type="ARBA" id="ARBA00022679"/>
    </source>
</evidence>
<proteinExistence type="predicted"/>
<evidence type="ECO:0000256" key="4">
    <source>
        <dbReference type="ARBA" id="ARBA00022597"/>
    </source>
</evidence>
<keyword evidence="5" id="KW-0808">Transferase</keyword>
<dbReference type="EMBL" id="JAJHJB010000014">
    <property type="protein sequence ID" value="MCC5466035.1"/>
    <property type="molecule type" value="Genomic_DNA"/>
</dbReference>
<dbReference type="PROSITE" id="PS51101">
    <property type="entry name" value="PTS_EIIB_TYPE_4"/>
    <property type="match status" value="1"/>
</dbReference>